<dbReference type="PANTHER" id="PTHR43400:SF10">
    <property type="entry name" value="3-OXOSTEROID 1-DEHYDROGENASE"/>
    <property type="match status" value="1"/>
</dbReference>
<dbReference type="PRINTS" id="PR00411">
    <property type="entry name" value="PNDRDTASEI"/>
</dbReference>
<dbReference type="InterPro" id="IPR050315">
    <property type="entry name" value="FAD-oxidoreductase_2"/>
</dbReference>
<keyword evidence="3" id="KW-0274">FAD</keyword>
<evidence type="ECO:0000313" key="7">
    <source>
        <dbReference type="RefSeq" id="WP_084544853.1"/>
    </source>
</evidence>
<evidence type="ECO:0000313" key="6">
    <source>
        <dbReference type="Proteomes" id="UP000675920"/>
    </source>
</evidence>
<organism evidence="6 7">
    <name type="scientific">Derxia gummosa DSM 723</name>
    <dbReference type="NCBI Taxonomy" id="1121388"/>
    <lineage>
        <taxon>Bacteria</taxon>
        <taxon>Pseudomonadati</taxon>
        <taxon>Pseudomonadota</taxon>
        <taxon>Betaproteobacteria</taxon>
        <taxon>Burkholderiales</taxon>
        <taxon>Alcaligenaceae</taxon>
        <taxon>Derxia</taxon>
    </lineage>
</organism>
<dbReference type="EC" id="1.-.-.-" evidence="7"/>
<proteinExistence type="predicted"/>
<comment type="cofactor">
    <cofactor evidence="1">
        <name>FAD</name>
        <dbReference type="ChEBI" id="CHEBI:57692"/>
    </cofactor>
</comment>
<keyword evidence="6" id="KW-1185">Reference proteome</keyword>
<name>A0A8B6XB17_9BURK</name>
<sequence>MASNPTATASARPLDCDLLVIGAGAGGLATAITAKKHGLDVIVIEKDRFFGGTTAFSGGVLWIPGNPVSARAGARDSREAARDYLRAETGAFYDDAAVEAFLDAGPRMVEWFERETEVKFVPTLYPDYHPTQPGGVDIGRSILAAPYDIRNLGADMARLRPPLATITFIGMMFNSSNADLKHFFNATRSLASAMYVTKRLAAHLKELLLYRRGVQVTSGNALAARLAKTALSLGIPIRTSTPARELIVEGDRVTGALAAGPDGELRIRARRGVVLASGGFSHDLQRLRAAYPHVKRGGEHLSPVPEANTGDGARLAERAGGTVPLRFGQAAAWMPVSRVPMAGGRSGVFPHLLDRYKPGIIGVTRQGRRFCNESESYHDVGAAMIEACKGERETAMWLVCDHATIRKYGLGFAKPAPVPLGPLIRKGYLFKGATLAELGAKAGIDGAALEATVREYNQGAIHGEDRQFGRGTTSFNRYLADPANQPNPCVAPVGAGPYYAVKVIMGDLGTFDGIRTDTVGRVLREGGDAIDGLYAVGNDRASMMGGNYPGAGITLGPIMTFGWITGRHVAGVDDAAASDLAADAGRAALARARPADASVTADAHAATVPAALAPPAHELVARGAGHVA</sequence>
<dbReference type="SUPFAM" id="SSF56425">
    <property type="entry name" value="Succinate dehydrogenase/fumarate reductase flavoprotein, catalytic domain"/>
    <property type="match status" value="1"/>
</dbReference>
<keyword evidence="4" id="KW-0560">Oxidoreductase</keyword>
<accession>A0A8B6XB17</accession>
<reference evidence="7" key="1">
    <citation type="submission" date="2025-08" db="UniProtKB">
        <authorList>
            <consortium name="RefSeq"/>
        </authorList>
    </citation>
    <scope>IDENTIFICATION</scope>
</reference>
<evidence type="ECO:0000256" key="1">
    <source>
        <dbReference type="ARBA" id="ARBA00001974"/>
    </source>
</evidence>
<dbReference type="Proteomes" id="UP000675920">
    <property type="component" value="Unplaced"/>
</dbReference>
<dbReference type="InterPro" id="IPR027477">
    <property type="entry name" value="Succ_DH/fumarate_Rdtase_cat_sf"/>
</dbReference>
<evidence type="ECO:0000256" key="3">
    <source>
        <dbReference type="ARBA" id="ARBA00022827"/>
    </source>
</evidence>
<dbReference type="RefSeq" id="WP_084544853.1">
    <property type="nucleotide sequence ID" value="NZ_AXWS01000008.1"/>
</dbReference>
<evidence type="ECO:0000259" key="5">
    <source>
        <dbReference type="Pfam" id="PF00890"/>
    </source>
</evidence>
<evidence type="ECO:0000256" key="4">
    <source>
        <dbReference type="ARBA" id="ARBA00023002"/>
    </source>
</evidence>
<dbReference type="GO" id="GO:0008202">
    <property type="term" value="P:steroid metabolic process"/>
    <property type="evidence" value="ECO:0007669"/>
    <property type="project" value="UniProtKB-ARBA"/>
</dbReference>
<keyword evidence="2" id="KW-0285">Flavoprotein</keyword>
<dbReference type="InterPro" id="IPR003953">
    <property type="entry name" value="FAD-dep_OxRdtase_2_FAD-bd"/>
</dbReference>
<dbReference type="GO" id="GO:0016491">
    <property type="term" value="F:oxidoreductase activity"/>
    <property type="evidence" value="ECO:0007669"/>
    <property type="project" value="UniProtKB-KW"/>
</dbReference>
<dbReference type="OrthoDB" id="9813348at2"/>
<dbReference type="SUPFAM" id="SSF51905">
    <property type="entry name" value="FAD/NAD(P)-binding domain"/>
    <property type="match status" value="1"/>
</dbReference>
<dbReference type="PANTHER" id="PTHR43400">
    <property type="entry name" value="FUMARATE REDUCTASE"/>
    <property type="match status" value="1"/>
</dbReference>
<feature type="domain" description="FAD-dependent oxidoreductase 2 FAD-binding" evidence="5">
    <location>
        <begin position="17"/>
        <end position="555"/>
    </location>
</feature>
<evidence type="ECO:0000256" key="2">
    <source>
        <dbReference type="ARBA" id="ARBA00022630"/>
    </source>
</evidence>
<dbReference type="Pfam" id="PF00890">
    <property type="entry name" value="FAD_binding_2"/>
    <property type="match status" value="1"/>
</dbReference>
<dbReference type="InterPro" id="IPR036188">
    <property type="entry name" value="FAD/NAD-bd_sf"/>
</dbReference>
<dbReference type="AlphaFoldDB" id="A0A8B6XB17"/>
<protein>
    <submittedName>
        <fullName evidence="7">FAD-dependent oxidoreductase</fullName>
        <ecNumber evidence="7">1.-.-.-</ecNumber>
    </submittedName>
</protein>
<dbReference type="Gene3D" id="3.50.50.60">
    <property type="entry name" value="FAD/NAD(P)-binding domain"/>
    <property type="match status" value="2"/>
</dbReference>